<reference evidence="2" key="1">
    <citation type="submission" date="2018-04" db="EMBL/GenBank/DDBJ databases">
        <authorList>
            <person name="Lucker S."/>
            <person name="Sakoula D."/>
        </authorList>
    </citation>
    <scope>NUCLEOTIDE SEQUENCE [LARGE SCALE GENOMIC DNA]</scope>
</reference>
<dbReference type="AlphaFoldDB" id="A0A330KZW8"/>
<keyword evidence="2" id="KW-1185">Reference proteome</keyword>
<evidence type="ECO:0000313" key="2">
    <source>
        <dbReference type="Proteomes" id="UP000248168"/>
    </source>
</evidence>
<protein>
    <submittedName>
        <fullName evidence="1">Uncharacterized protein</fullName>
    </submittedName>
</protein>
<gene>
    <name evidence="1" type="ORF">NITLEN_10157</name>
</gene>
<organism evidence="1 2">
    <name type="scientific">Nitrospira lenta</name>
    <dbReference type="NCBI Taxonomy" id="1436998"/>
    <lineage>
        <taxon>Bacteria</taxon>
        <taxon>Pseudomonadati</taxon>
        <taxon>Nitrospirota</taxon>
        <taxon>Nitrospiria</taxon>
        <taxon>Nitrospirales</taxon>
        <taxon>Nitrospiraceae</taxon>
        <taxon>Nitrospira</taxon>
    </lineage>
</organism>
<dbReference type="EMBL" id="OUNR01000001">
    <property type="protein sequence ID" value="SPP63071.1"/>
    <property type="molecule type" value="Genomic_DNA"/>
</dbReference>
<evidence type="ECO:0000313" key="1">
    <source>
        <dbReference type="EMBL" id="SPP63071.1"/>
    </source>
</evidence>
<name>A0A330KZW8_9BACT</name>
<accession>A0A330KZW8</accession>
<dbReference type="Proteomes" id="UP000248168">
    <property type="component" value="Unassembled WGS sequence"/>
</dbReference>
<sequence>MYNNVHVSSLHRDNFMHLIL</sequence>
<dbReference type="InParanoid" id="A0A330KZW8"/>
<proteinExistence type="predicted"/>